<accession>A0A1I4YK78</accession>
<reference evidence="2" key="1">
    <citation type="submission" date="2016-10" db="EMBL/GenBank/DDBJ databases">
        <authorList>
            <person name="Varghese N."/>
            <person name="Submissions S."/>
        </authorList>
    </citation>
    <scope>NUCLEOTIDE SEQUENCE [LARGE SCALE GENOMIC DNA]</scope>
    <source>
        <strain evidence="2">DSM 23925</strain>
    </source>
</reference>
<dbReference type="RefSeq" id="WP_092205674.1">
    <property type="nucleotide sequence ID" value="NZ_FOVN01000001.1"/>
</dbReference>
<dbReference type="AlphaFoldDB" id="A0A1I4YK78"/>
<evidence type="ECO:0000313" key="1">
    <source>
        <dbReference type="EMBL" id="SFN38377.1"/>
    </source>
</evidence>
<sequence>MMLRGKTDNHIICYHTQEFRVEGVIDEPIICISKDAWLGKGYYFWVDEEFAKYWGEDFKMSTGAYDVYSVEVDITDFLNTVFNEKHYFAFKKWIEKASNHFIKKNKTVTLKRLHQFLADNFWDKMGIKGIIYDDMPINVNHKPNRKYSVVIHSEDKRHSFFYYKKRIQLVSFGIDNISNFALHLEEQN</sequence>
<name>A0A1I4YK78_9FLAO</name>
<proteinExistence type="predicted"/>
<keyword evidence="2" id="KW-1185">Reference proteome</keyword>
<protein>
    <submittedName>
        <fullName evidence="1">Uncharacterized protein</fullName>
    </submittedName>
</protein>
<evidence type="ECO:0000313" key="2">
    <source>
        <dbReference type="Proteomes" id="UP000198705"/>
    </source>
</evidence>
<dbReference type="OrthoDB" id="1100007at2"/>
<organism evidence="1 2">
    <name type="scientific">Bizionia echini</name>
    <dbReference type="NCBI Taxonomy" id="649333"/>
    <lineage>
        <taxon>Bacteria</taxon>
        <taxon>Pseudomonadati</taxon>
        <taxon>Bacteroidota</taxon>
        <taxon>Flavobacteriia</taxon>
        <taxon>Flavobacteriales</taxon>
        <taxon>Flavobacteriaceae</taxon>
        <taxon>Bizionia</taxon>
    </lineage>
</organism>
<dbReference type="EMBL" id="FOVN01000001">
    <property type="protein sequence ID" value="SFN38377.1"/>
    <property type="molecule type" value="Genomic_DNA"/>
</dbReference>
<dbReference type="Proteomes" id="UP000198705">
    <property type="component" value="Unassembled WGS sequence"/>
</dbReference>
<dbReference type="STRING" id="649333.SAMN04487989_10172"/>
<gene>
    <name evidence="1" type="ORF">SAMN04487989_10172</name>
</gene>